<organism evidence="1">
    <name type="scientific">Synechococcus sp. SB0676_bin_10</name>
    <dbReference type="NCBI Taxonomy" id="2604869"/>
    <lineage>
        <taxon>Bacteria</taxon>
        <taxon>Bacillati</taxon>
        <taxon>Cyanobacteriota</taxon>
        <taxon>Cyanophyceae</taxon>
        <taxon>Synechococcales</taxon>
        <taxon>Synechococcaceae</taxon>
        <taxon>Synechococcus</taxon>
    </lineage>
</organism>
<protein>
    <submittedName>
        <fullName evidence="1">Uncharacterized protein</fullName>
    </submittedName>
</protein>
<dbReference type="EMBL" id="VYDO01000183">
    <property type="protein sequence ID" value="MYG38448.1"/>
    <property type="molecule type" value="Genomic_DNA"/>
</dbReference>
<comment type="caution">
    <text evidence="1">The sequence shown here is derived from an EMBL/GenBank/DDBJ whole genome shotgun (WGS) entry which is preliminary data.</text>
</comment>
<dbReference type="AlphaFoldDB" id="A0A6B1F7V4"/>
<accession>A0A6B1F7V4</accession>
<evidence type="ECO:0000313" key="1">
    <source>
        <dbReference type="EMBL" id="MYG38448.1"/>
    </source>
</evidence>
<name>A0A6B1F7V4_9SYNE</name>
<sequence length="81" mass="8935">MSLTRTGAPDNHQHQQAVLLAHRYGLNLDEDEQEELAWIIEAMGLEEAEAECARSRAMLIRSGQLDPGGESVNESDECPEA</sequence>
<gene>
    <name evidence="1" type="ORF">F4162_05570</name>
</gene>
<proteinExistence type="predicted"/>
<reference evidence="1" key="1">
    <citation type="submission" date="2019-09" db="EMBL/GenBank/DDBJ databases">
        <title>Characterisation of the sponge microbiome using genome-centric metagenomics.</title>
        <authorList>
            <person name="Engelberts J.P."/>
            <person name="Robbins S.J."/>
            <person name="De Goeij J.M."/>
            <person name="Aranda M."/>
            <person name="Bell S.C."/>
            <person name="Webster N.S."/>
        </authorList>
    </citation>
    <scope>NUCLEOTIDE SEQUENCE</scope>
    <source>
        <strain evidence="1">SB0676_bin_10</strain>
    </source>
</reference>